<keyword evidence="1" id="KW-0238">DNA-binding</keyword>
<dbReference type="RefSeq" id="WP_157484649.1">
    <property type="nucleotide sequence ID" value="NZ_WOWP01000062.1"/>
</dbReference>
<keyword evidence="3" id="KW-0472">Membrane</keyword>
<dbReference type="OrthoDB" id="5295174at2"/>
<evidence type="ECO:0000259" key="4">
    <source>
        <dbReference type="PROSITE" id="PS01124"/>
    </source>
</evidence>
<dbReference type="SMART" id="SM00342">
    <property type="entry name" value="HTH_ARAC"/>
    <property type="match status" value="1"/>
</dbReference>
<name>A0A6N8HIA0_9FLAO</name>
<evidence type="ECO:0000256" key="2">
    <source>
        <dbReference type="PROSITE-ProRule" id="PRU00339"/>
    </source>
</evidence>
<evidence type="ECO:0000313" key="6">
    <source>
        <dbReference type="Proteomes" id="UP000433945"/>
    </source>
</evidence>
<dbReference type="InterPro" id="IPR011990">
    <property type="entry name" value="TPR-like_helical_dom_sf"/>
</dbReference>
<dbReference type="SUPFAM" id="SSF48452">
    <property type="entry name" value="TPR-like"/>
    <property type="match status" value="2"/>
</dbReference>
<dbReference type="PANTHER" id="PTHR43280:SF2">
    <property type="entry name" value="HTH-TYPE TRANSCRIPTIONAL REGULATOR EXSA"/>
    <property type="match status" value="1"/>
</dbReference>
<dbReference type="AlphaFoldDB" id="A0A6N8HIA0"/>
<reference evidence="5 6" key="1">
    <citation type="submission" date="2019-12" db="EMBL/GenBank/DDBJ databases">
        <authorList>
            <person name="Sun J.-Q."/>
        </authorList>
    </citation>
    <scope>NUCLEOTIDE SEQUENCE [LARGE SCALE GENOMIC DNA]</scope>
    <source>
        <strain evidence="5 6">JCM 17928</strain>
    </source>
</reference>
<dbReference type="InterPro" id="IPR018060">
    <property type="entry name" value="HTH_AraC"/>
</dbReference>
<protein>
    <submittedName>
        <fullName evidence="5">Helix-turn-helix domain-containing protein</fullName>
    </submittedName>
</protein>
<accession>A0A6N8HIA0</accession>
<evidence type="ECO:0000256" key="3">
    <source>
        <dbReference type="SAM" id="Phobius"/>
    </source>
</evidence>
<dbReference type="PROSITE" id="PS01124">
    <property type="entry name" value="HTH_ARAC_FAMILY_2"/>
    <property type="match status" value="1"/>
</dbReference>
<dbReference type="Pfam" id="PF12833">
    <property type="entry name" value="HTH_18"/>
    <property type="match status" value="1"/>
</dbReference>
<keyword evidence="3" id="KW-1133">Transmembrane helix</keyword>
<keyword evidence="2" id="KW-0802">TPR repeat</keyword>
<keyword evidence="3" id="KW-0812">Transmembrane</keyword>
<evidence type="ECO:0000256" key="1">
    <source>
        <dbReference type="ARBA" id="ARBA00023125"/>
    </source>
</evidence>
<feature type="transmembrane region" description="Helical" evidence="3">
    <location>
        <begin position="378"/>
        <end position="399"/>
    </location>
</feature>
<dbReference type="InterPro" id="IPR019734">
    <property type="entry name" value="TPR_rpt"/>
</dbReference>
<proteinExistence type="predicted"/>
<sequence>MKKFSPLLYFLFFGCINPTFGQKIPDSLLHKDYDALRGSIYTIGNDSVRVWPYLNAYLAKARIDNNFERLSEAYESMAYRSNQKALTYADSTVFFAEKTNSERVLGNAYLVKAFILHSKSKYKKALDYYLLADDHLKGVEESYLHYDVKFGIANIKYYLGYYDEALVLYKQCADFYKENEPKGYLTALYSISRCYNKLEKYDLCTLTNQEALKVAKLLKDKDAISYIHHSQGINMYYKKQYNEAIKNTNLALPGIIKNNDFTNESVAYYYLGKCYSALNDKKKAIVYYKKVDKIFKDKEYVKTEIRPAYEELINYYKDKGDLKIQLHYINQLIKVDSLINKNFVYLSGKIHKEYDTKLLLSEKNKVEKELESKHTITIILYCTVVLLFALILFVSFRYYKSQKKFRKRFEELMMKDNVPEEKNTVMSIKPEVADTTDVAETKKPDINEEVIQSILAQLEKFEAKNKFLQKDLTLINLASKFNTNSNYLSKVINYYKDKSYINYINELRINYIVNLLKEDTKYRNYTIKALSEEAGFNTSQHFSKAFYAKTGIYPSYFVTEINKK</sequence>
<comment type="caution">
    <text evidence="5">The sequence shown here is derived from an EMBL/GenBank/DDBJ whole genome shotgun (WGS) entry which is preliminary data.</text>
</comment>
<dbReference type="Gene3D" id="1.25.40.10">
    <property type="entry name" value="Tetratricopeptide repeat domain"/>
    <property type="match status" value="2"/>
</dbReference>
<feature type="repeat" description="TPR" evidence="2">
    <location>
        <begin position="265"/>
        <end position="298"/>
    </location>
</feature>
<dbReference type="PROSITE" id="PS51257">
    <property type="entry name" value="PROKAR_LIPOPROTEIN"/>
    <property type="match status" value="1"/>
</dbReference>
<dbReference type="PANTHER" id="PTHR43280">
    <property type="entry name" value="ARAC-FAMILY TRANSCRIPTIONAL REGULATOR"/>
    <property type="match status" value="1"/>
</dbReference>
<dbReference type="EMBL" id="WOWP01000062">
    <property type="protein sequence ID" value="MUV05393.1"/>
    <property type="molecule type" value="Genomic_DNA"/>
</dbReference>
<dbReference type="SMART" id="SM00028">
    <property type="entry name" value="TPR"/>
    <property type="match status" value="4"/>
</dbReference>
<dbReference type="GO" id="GO:0043565">
    <property type="term" value="F:sequence-specific DNA binding"/>
    <property type="evidence" value="ECO:0007669"/>
    <property type="project" value="InterPro"/>
</dbReference>
<dbReference type="Proteomes" id="UP000433945">
    <property type="component" value="Unassembled WGS sequence"/>
</dbReference>
<dbReference type="PROSITE" id="PS50005">
    <property type="entry name" value="TPR"/>
    <property type="match status" value="1"/>
</dbReference>
<dbReference type="Gene3D" id="1.10.10.60">
    <property type="entry name" value="Homeodomain-like"/>
    <property type="match status" value="2"/>
</dbReference>
<dbReference type="GO" id="GO:0003700">
    <property type="term" value="F:DNA-binding transcription factor activity"/>
    <property type="evidence" value="ECO:0007669"/>
    <property type="project" value="InterPro"/>
</dbReference>
<keyword evidence="6" id="KW-1185">Reference proteome</keyword>
<gene>
    <name evidence="5" type="ORF">GN157_16890</name>
</gene>
<evidence type="ECO:0000313" key="5">
    <source>
        <dbReference type="EMBL" id="MUV05393.1"/>
    </source>
</evidence>
<feature type="domain" description="HTH araC/xylS-type" evidence="4">
    <location>
        <begin position="448"/>
        <end position="560"/>
    </location>
</feature>
<organism evidence="5 6">
    <name type="scientific">Flavobacterium rakeshii</name>
    <dbReference type="NCBI Taxonomy" id="1038845"/>
    <lineage>
        <taxon>Bacteria</taxon>
        <taxon>Pseudomonadati</taxon>
        <taxon>Bacteroidota</taxon>
        <taxon>Flavobacteriia</taxon>
        <taxon>Flavobacteriales</taxon>
        <taxon>Flavobacteriaceae</taxon>
        <taxon>Flavobacterium</taxon>
    </lineage>
</organism>